<dbReference type="PATRIC" id="fig|2746.7.peg.2305"/>
<dbReference type="GO" id="GO:0016984">
    <property type="term" value="F:ribulose-bisphosphate carboxylase activity"/>
    <property type="evidence" value="ECO:0007669"/>
    <property type="project" value="InterPro"/>
</dbReference>
<proteinExistence type="predicted"/>
<name>A0A1B8P6L6_HALEL</name>
<dbReference type="Gene3D" id="3.30.70.150">
    <property type="entry name" value="RuBisCO large subunit, N-terminal domain"/>
    <property type="match status" value="1"/>
</dbReference>
<evidence type="ECO:0000313" key="2">
    <source>
        <dbReference type="Proteomes" id="UP000092504"/>
    </source>
</evidence>
<dbReference type="GO" id="GO:0015977">
    <property type="term" value="P:carbon fixation"/>
    <property type="evidence" value="ECO:0007669"/>
    <property type="project" value="InterPro"/>
</dbReference>
<sequence length="91" mass="10230">MIHARYLLETPLDPESVAAMMAGEQSAGTFVRVPGETDELRERHGARVQRLTVLGSLIARHWPVPTWSARESRDPGDVPRSRLLIPKTMWA</sequence>
<dbReference type="SUPFAM" id="SSF54966">
    <property type="entry name" value="RuBisCO, large subunit, small (N-terminal) domain"/>
    <property type="match status" value="1"/>
</dbReference>
<organism evidence="1 2">
    <name type="scientific">Halomonas elongata</name>
    <dbReference type="NCBI Taxonomy" id="2746"/>
    <lineage>
        <taxon>Bacteria</taxon>
        <taxon>Pseudomonadati</taxon>
        <taxon>Pseudomonadota</taxon>
        <taxon>Gammaproteobacteria</taxon>
        <taxon>Oceanospirillales</taxon>
        <taxon>Halomonadaceae</taxon>
        <taxon>Halomonas</taxon>
    </lineage>
</organism>
<protein>
    <submittedName>
        <fullName evidence="1">Uncharacterized protein</fullName>
    </submittedName>
</protein>
<dbReference type="AlphaFoldDB" id="A0A1B8P6L6"/>
<dbReference type="Proteomes" id="UP000092504">
    <property type="component" value="Unassembled WGS sequence"/>
</dbReference>
<accession>A0A1B8P6L6</accession>
<reference evidence="1 2" key="1">
    <citation type="submission" date="2016-06" db="EMBL/GenBank/DDBJ databases">
        <title>Genome sequence of halotolerant plant growth promoting strain of Halomonas elongata HEK1 isolated from salterns of Rann of Kutch, Gujarat, India.</title>
        <authorList>
            <person name="Gaba S."/>
            <person name="Singh R.N."/>
            <person name="Abrol S."/>
            <person name="Kaushik R."/>
            <person name="Saxena A.K."/>
        </authorList>
    </citation>
    <scope>NUCLEOTIDE SEQUENCE [LARGE SCALE GENOMIC DNA]</scope>
    <source>
        <strain evidence="1 2">HEK1</strain>
    </source>
</reference>
<comment type="caution">
    <text evidence="1">The sequence shown here is derived from an EMBL/GenBank/DDBJ whole genome shotgun (WGS) entry which is preliminary data.</text>
</comment>
<gene>
    <name evidence="1" type="ORF">A8U91_02249</name>
</gene>
<evidence type="ECO:0000313" key="1">
    <source>
        <dbReference type="EMBL" id="OBX37870.1"/>
    </source>
</evidence>
<dbReference type="InterPro" id="IPR036422">
    <property type="entry name" value="RuBisCO_lsu_N_sf"/>
</dbReference>
<dbReference type="EMBL" id="MAJD01000001">
    <property type="protein sequence ID" value="OBX37870.1"/>
    <property type="molecule type" value="Genomic_DNA"/>
</dbReference>